<dbReference type="EMBL" id="CP069483">
    <property type="protein sequence ID" value="QRO80060.1"/>
    <property type="molecule type" value="Genomic_DNA"/>
</dbReference>
<dbReference type="InterPro" id="IPR012347">
    <property type="entry name" value="Ferritin-like"/>
</dbReference>
<evidence type="ECO:0000313" key="3">
    <source>
        <dbReference type="EMBL" id="QRO80060.1"/>
    </source>
</evidence>
<accession>A0A892IGV2</accession>
<dbReference type="Gene3D" id="1.20.1260.10">
    <property type="match status" value="1"/>
</dbReference>
<dbReference type="AlphaFoldDB" id="A0A892IGV2"/>
<feature type="domain" description="DUF4142" evidence="2">
    <location>
        <begin position="121"/>
        <end position="254"/>
    </location>
</feature>
<evidence type="ECO:0000256" key="1">
    <source>
        <dbReference type="SAM" id="MobiDB-lite"/>
    </source>
</evidence>
<keyword evidence="4" id="KW-1185">Reference proteome</keyword>
<dbReference type="PANTHER" id="PTHR38593:SF1">
    <property type="entry name" value="BLR2558 PROTEIN"/>
    <property type="match status" value="1"/>
</dbReference>
<evidence type="ECO:0000259" key="2">
    <source>
        <dbReference type="Pfam" id="PF13628"/>
    </source>
</evidence>
<evidence type="ECO:0000313" key="4">
    <source>
        <dbReference type="Proteomes" id="UP000625568"/>
    </source>
</evidence>
<dbReference type="InterPro" id="IPR025419">
    <property type="entry name" value="DUF4142"/>
</dbReference>
<dbReference type="PANTHER" id="PTHR38593">
    <property type="entry name" value="BLR2558 PROTEIN"/>
    <property type="match status" value="1"/>
</dbReference>
<name>A0A892IGV2_9BURK</name>
<feature type="compositionally biased region" description="Low complexity" evidence="1">
    <location>
        <begin position="87"/>
        <end position="100"/>
    </location>
</feature>
<feature type="compositionally biased region" description="Basic residues" evidence="1">
    <location>
        <begin position="47"/>
        <end position="57"/>
    </location>
</feature>
<feature type="region of interest" description="Disordered" evidence="1">
    <location>
        <begin position="87"/>
        <end position="117"/>
    </location>
</feature>
<gene>
    <name evidence="3" type="ORF">I6K02_17030</name>
</gene>
<dbReference type="Pfam" id="PF13628">
    <property type="entry name" value="DUF4142"/>
    <property type="match status" value="1"/>
</dbReference>
<protein>
    <submittedName>
        <fullName evidence="3">DUF4142 domain-containing protein</fullName>
    </submittedName>
</protein>
<sequence length="262" mass="28001">MAERRVDRFLHVRAPAGVTRIGLPCAAGATHRSSTQAEARMNEKGKRSSGRRHASRVRAARTLTKVAMAAIVGTLICAPAHAEATPASSASSASSAQVAPGVVRPGDTADEDIARRPTGIDAEFVDKASMIGKTELQASQLALDRSTHPDVKAFARRMLDEHGRIVDELRRLGARKGVPVQTRMLVDPAVTALRAQQGRAFDTAYVALAGTRAHEEAVRIYEEEARTGRDPQLRAFAADALPALKAHLAAARQLAKKIDAAR</sequence>
<dbReference type="Proteomes" id="UP000625568">
    <property type="component" value="Chromosome 2"/>
</dbReference>
<organism evidence="3 4">
    <name type="scientific">Burkholderia dolosa</name>
    <dbReference type="NCBI Taxonomy" id="152500"/>
    <lineage>
        <taxon>Bacteria</taxon>
        <taxon>Pseudomonadati</taxon>
        <taxon>Pseudomonadota</taxon>
        <taxon>Betaproteobacteria</taxon>
        <taxon>Burkholderiales</taxon>
        <taxon>Burkholderiaceae</taxon>
        <taxon>Burkholderia</taxon>
        <taxon>Burkholderia cepacia complex</taxon>
    </lineage>
</organism>
<feature type="region of interest" description="Disordered" evidence="1">
    <location>
        <begin position="28"/>
        <end position="57"/>
    </location>
</feature>
<proteinExistence type="predicted"/>
<reference evidence="3 4" key="1">
    <citation type="submission" date="2021-02" db="EMBL/GenBank/DDBJ databases">
        <title>FDA dAtabase for Regulatory Grade micrObial Sequences (FDA-ARGOS): Supporting development and validation of Infectious Disease Dx tests.</title>
        <authorList>
            <person name="Minogue T."/>
            <person name="Wolcott M."/>
            <person name="Wasieloski L."/>
            <person name="Aguilar W."/>
            <person name="Moore D."/>
            <person name="Jaissle J."/>
            <person name="Tallon L."/>
            <person name="Sadzewicz L."/>
            <person name="Zhao X."/>
            <person name="Boylan J."/>
            <person name="Ott S."/>
            <person name="Bowen H."/>
            <person name="Vavikolanu K."/>
            <person name="Mehta A."/>
            <person name="Aluvathingal J."/>
            <person name="Nadendla S."/>
            <person name="Yan Y."/>
            <person name="Sichtig H."/>
        </authorList>
    </citation>
    <scope>NUCLEOTIDE SEQUENCE [LARGE SCALE GENOMIC DNA]</scope>
    <source>
        <strain evidence="3 4">FDAARGOS_1272</strain>
    </source>
</reference>